<keyword evidence="1" id="KW-1133">Transmembrane helix</keyword>
<keyword evidence="2" id="KW-0732">Signal</keyword>
<evidence type="ECO:0000313" key="3">
    <source>
        <dbReference type="EMBL" id="SES08221.1"/>
    </source>
</evidence>
<keyword evidence="1" id="KW-0812">Transmembrane</keyword>
<accession>A0A1H9UG25</accession>
<reference evidence="3 4" key="1">
    <citation type="submission" date="2016-10" db="EMBL/GenBank/DDBJ databases">
        <authorList>
            <person name="de Groot N.N."/>
        </authorList>
    </citation>
    <scope>NUCLEOTIDE SEQUENCE [LARGE SCALE GENOMIC DNA]</scope>
    <source>
        <strain evidence="3 4">DSM 13760</strain>
    </source>
</reference>
<evidence type="ECO:0000313" key="4">
    <source>
        <dbReference type="Proteomes" id="UP000198948"/>
    </source>
</evidence>
<feature type="chain" id="PRO_5011663548" evidence="2">
    <location>
        <begin position="23"/>
        <end position="109"/>
    </location>
</feature>
<evidence type="ECO:0000256" key="2">
    <source>
        <dbReference type="SAM" id="SignalP"/>
    </source>
</evidence>
<dbReference type="STRING" id="142588.SAMN04488559_1298"/>
<sequence>MKKIAALLGILCLIQPITTASAAVNYQHDATASFFGEYIEPSEEIPEPPKGIVATNPSATTNTVLPRTGSPVQNEMVYQVVGVLLICLLIYTYRKKKKEVFDYEEKINN</sequence>
<gene>
    <name evidence="3" type="ORF">SAMN04488559_1298</name>
</gene>
<dbReference type="EMBL" id="FOHA01000029">
    <property type="protein sequence ID" value="SES08221.1"/>
    <property type="molecule type" value="Genomic_DNA"/>
</dbReference>
<keyword evidence="4" id="KW-1185">Reference proteome</keyword>
<protein>
    <submittedName>
        <fullName evidence="3">LPXTG-motif cell wall anchor domain-containing protein</fullName>
    </submittedName>
</protein>
<feature type="signal peptide" evidence="2">
    <location>
        <begin position="1"/>
        <end position="22"/>
    </location>
</feature>
<name>A0A1H9UG25_9LACT</name>
<dbReference type="RefSeq" id="WP_092654174.1">
    <property type="nucleotide sequence ID" value="NZ_FOHA01000029.1"/>
</dbReference>
<dbReference type="Proteomes" id="UP000198948">
    <property type="component" value="Unassembled WGS sequence"/>
</dbReference>
<keyword evidence="1" id="KW-0472">Membrane</keyword>
<feature type="transmembrane region" description="Helical" evidence="1">
    <location>
        <begin position="76"/>
        <end position="93"/>
    </location>
</feature>
<evidence type="ECO:0000256" key="1">
    <source>
        <dbReference type="SAM" id="Phobius"/>
    </source>
</evidence>
<dbReference type="AlphaFoldDB" id="A0A1H9UG25"/>
<proteinExistence type="predicted"/>
<organism evidence="3 4">
    <name type="scientific">Isobaculum melis</name>
    <dbReference type="NCBI Taxonomy" id="142588"/>
    <lineage>
        <taxon>Bacteria</taxon>
        <taxon>Bacillati</taxon>
        <taxon>Bacillota</taxon>
        <taxon>Bacilli</taxon>
        <taxon>Lactobacillales</taxon>
        <taxon>Carnobacteriaceae</taxon>
        <taxon>Isobaculum</taxon>
    </lineage>
</organism>
<dbReference type="NCBIfam" id="TIGR01167">
    <property type="entry name" value="LPXTG_anchor"/>
    <property type="match status" value="1"/>
</dbReference>